<protein>
    <submittedName>
        <fullName evidence="3">Acyl-CoA thioesterase</fullName>
    </submittedName>
</protein>
<proteinExistence type="inferred from homology"/>
<comment type="caution">
    <text evidence="3">The sequence shown here is derived from an EMBL/GenBank/DDBJ whole genome shotgun (WGS) entry which is preliminary data.</text>
</comment>
<evidence type="ECO:0000256" key="2">
    <source>
        <dbReference type="ARBA" id="ARBA00022801"/>
    </source>
</evidence>
<organism evidence="3 4">
    <name type="scientific">Aequorivita xiaoshiensis</name>
    <dbReference type="NCBI Taxonomy" id="2874476"/>
    <lineage>
        <taxon>Bacteria</taxon>
        <taxon>Pseudomonadati</taxon>
        <taxon>Bacteroidota</taxon>
        <taxon>Flavobacteriia</taxon>
        <taxon>Flavobacteriales</taxon>
        <taxon>Flavobacteriaceae</taxon>
        <taxon>Aequorivita</taxon>
    </lineage>
</organism>
<dbReference type="Pfam" id="PF13279">
    <property type="entry name" value="4HBT_2"/>
    <property type="match status" value="1"/>
</dbReference>
<dbReference type="PANTHER" id="PTHR31793">
    <property type="entry name" value="4-HYDROXYBENZOYL-COA THIOESTERASE FAMILY MEMBER"/>
    <property type="match status" value="1"/>
</dbReference>
<keyword evidence="2" id="KW-0378">Hydrolase</keyword>
<dbReference type="AlphaFoldDB" id="A0A9X1R1R8"/>
<sequence length="160" mass="18571">MKEFWHKHNLRVHYKQTDQMGVVHHANYVTWFEIGRTEMMRSNGLPYSKMESMGLMLPVLDVQVKYHKPALYDEAIGVFTKIKSQSAVKLEFYYEARRLGKAGTPLSRDESIEGEPEGELLASGTSLHMWLDKSWKPVRLNSRAPEVYELIQNISIDSNR</sequence>
<evidence type="ECO:0000313" key="4">
    <source>
        <dbReference type="Proteomes" id="UP001139462"/>
    </source>
</evidence>
<dbReference type="Gene3D" id="3.10.129.10">
    <property type="entry name" value="Hotdog Thioesterase"/>
    <property type="match status" value="1"/>
</dbReference>
<name>A0A9X1R1R8_9FLAO</name>
<dbReference type="Proteomes" id="UP001139462">
    <property type="component" value="Unassembled WGS sequence"/>
</dbReference>
<dbReference type="EMBL" id="JAIRBB010000013">
    <property type="protein sequence ID" value="MCG2431883.1"/>
    <property type="molecule type" value="Genomic_DNA"/>
</dbReference>
<dbReference type="PANTHER" id="PTHR31793:SF27">
    <property type="entry name" value="NOVEL THIOESTERASE SUPERFAMILY DOMAIN AND SAPOSIN A-TYPE DOMAIN CONTAINING PROTEIN (0610012H03RIK)"/>
    <property type="match status" value="1"/>
</dbReference>
<dbReference type="InterPro" id="IPR029069">
    <property type="entry name" value="HotDog_dom_sf"/>
</dbReference>
<keyword evidence="4" id="KW-1185">Reference proteome</keyword>
<dbReference type="InterPro" id="IPR050563">
    <property type="entry name" value="4-hydroxybenzoyl-CoA_TE"/>
</dbReference>
<dbReference type="NCBIfam" id="TIGR00051">
    <property type="entry name" value="YbgC/FadM family acyl-CoA thioesterase"/>
    <property type="match status" value="1"/>
</dbReference>
<accession>A0A9X1R1R8</accession>
<dbReference type="PIRSF" id="PIRSF003230">
    <property type="entry name" value="YbgC"/>
    <property type="match status" value="1"/>
</dbReference>
<dbReference type="InterPro" id="IPR006684">
    <property type="entry name" value="YbgC/YbaW"/>
</dbReference>
<dbReference type="RefSeq" id="WP_237608962.1">
    <property type="nucleotide sequence ID" value="NZ_JAIRBB010000013.1"/>
</dbReference>
<dbReference type="GO" id="GO:0047617">
    <property type="term" value="F:fatty acyl-CoA hydrolase activity"/>
    <property type="evidence" value="ECO:0007669"/>
    <property type="project" value="TreeGrafter"/>
</dbReference>
<reference evidence="3" key="1">
    <citation type="submission" date="2021-09" db="EMBL/GenBank/DDBJ databases">
        <title>Genome of Aequorivita sp. strain F64183.</title>
        <authorList>
            <person name="Wang Y."/>
        </authorList>
    </citation>
    <scope>NUCLEOTIDE SEQUENCE</scope>
    <source>
        <strain evidence="3">F64183</strain>
    </source>
</reference>
<dbReference type="InterPro" id="IPR008272">
    <property type="entry name" value="HB-CoA_thioesterase_AS"/>
</dbReference>
<comment type="similarity">
    <text evidence="1">Belongs to the 4-hydroxybenzoyl-CoA thioesterase family.</text>
</comment>
<gene>
    <name evidence="3" type="ORF">K8344_12185</name>
</gene>
<dbReference type="CDD" id="cd00586">
    <property type="entry name" value="4HBT"/>
    <property type="match status" value="1"/>
</dbReference>
<dbReference type="PROSITE" id="PS01328">
    <property type="entry name" value="4HBCOA_THIOESTERASE"/>
    <property type="match status" value="1"/>
</dbReference>
<evidence type="ECO:0000256" key="1">
    <source>
        <dbReference type="ARBA" id="ARBA00005953"/>
    </source>
</evidence>
<evidence type="ECO:0000313" key="3">
    <source>
        <dbReference type="EMBL" id="MCG2431883.1"/>
    </source>
</evidence>
<dbReference type="SUPFAM" id="SSF54637">
    <property type="entry name" value="Thioesterase/thiol ester dehydrase-isomerase"/>
    <property type="match status" value="1"/>
</dbReference>